<dbReference type="PANTHER" id="PTHR42711">
    <property type="entry name" value="ABC TRANSPORTER ATP-BINDING PROTEIN"/>
    <property type="match status" value="1"/>
</dbReference>
<dbReference type="RefSeq" id="WP_202382903.1">
    <property type="nucleotide sequence ID" value="NZ_BAAAMA010000010.1"/>
</dbReference>
<name>A0ABS1SRI8_9MICO</name>
<dbReference type="InterPro" id="IPR003439">
    <property type="entry name" value="ABC_transporter-like_ATP-bd"/>
</dbReference>
<keyword evidence="2" id="KW-0813">Transport</keyword>
<protein>
    <submittedName>
        <fullName evidence="7">ABC transporter ATP-binding protein</fullName>
    </submittedName>
</protein>
<dbReference type="InterPro" id="IPR050763">
    <property type="entry name" value="ABC_transporter_ATP-binding"/>
</dbReference>
<dbReference type="GO" id="GO:0005524">
    <property type="term" value="F:ATP binding"/>
    <property type="evidence" value="ECO:0007669"/>
    <property type="project" value="UniProtKB-KW"/>
</dbReference>
<sequence length="308" mass="32210">MSAPNEPIIEVANVSQRFGETEILRGIEFTVGAGAIVGLLGPNGAGKSTTVDLIAGLTSPSVGRVRVLGVDPATDRATITAAVGVQPQQAALFPILTVDETLTLFASFHEHPADLDELRARVQLEGCRGTQVRHLSGGELRRLLIAIALVGQPRVVILDEPSAGLDPASRLGIAELIRAIRAGGTTVLLTTHHLDEAEALCDGVLIMRAGQIVLQGAPAELARAHAGGGEVAFTVPAGTERSLIAEAVGEDWSETELPAGGSRITARSTVPDDLLRRVTFTRGLRASGITVRETELADVYLRAVNGEP</sequence>
<comment type="caution">
    <text evidence="7">The sequence shown here is derived from an EMBL/GenBank/DDBJ whole genome shotgun (WGS) entry which is preliminary data.</text>
</comment>
<dbReference type="PANTHER" id="PTHR42711:SF16">
    <property type="entry name" value="ABC TRANSPORTER ATP-BINDING PROTEIN"/>
    <property type="match status" value="1"/>
</dbReference>
<feature type="domain" description="ABC transporter" evidence="6">
    <location>
        <begin position="9"/>
        <end position="234"/>
    </location>
</feature>
<keyword evidence="4 7" id="KW-0067">ATP-binding</keyword>
<keyword evidence="8" id="KW-1185">Reference proteome</keyword>
<organism evidence="7 8">
    <name type="scientific">Leucobacter chromiireducens subsp. chromiireducens</name>
    <dbReference type="NCBI Taxonomy" id="660067"/>
    <lineage>
        <taxon>Bacteria</taxon>
        <taxon>Bacillati</taxon>
        <taxon>Actinomycetota</taxon>
        <taxon>Actinomycetes</taxon>
        <taxon>Micrococcales</taxon>
        <taxon>Microbacteriaceae</taxon>
        <taxon>Leucobacter</taxon>
    </lineage>
</organism>
<accession>A0ABS1SRI8</accession>
<keyword evidence="3" id="KW-0547">Nucleotide-binding</keyword>
<gene>
    <name evidence="7" type="ORF">D3226_12390</name>
</gene>
<dbReference type="PROSITE" id="PS50893">
    <property type="entry name" value="ABC_TRANSPORTER_2"/>
    <property type="match status" value="1"/>
</dbReference>
<dbReference type="PROSITE" id="PS00211">
    <property type="entry name" value="ABC_TRANSPORTER_1"/>
    <property type="match status" value="1"/>
</dbReference>
<comment type="subcellular location">
    <subcellularLocation>
        <location evidence="1">Cell membrane</location>
        <topology evidence="1">Peripheral membrane protein</topology>
    </subcellularLocation>
</comment>
<dbReference type="EMBL" id="QYAD01000004">
    <property type="protein sequence ID" value="MBL3690742.1"/>
    <property type="molecule type" value="Genomic_DNA"/>
</dbReference>
<evidence type="ECO:0000256" key="3">
    <source>
        <dbReference type="ARBA" id="ARBA00022741"/>
    </source>
</evidence>
<dbReference type="InterPro" id="IPR027417">
    <property type="entry name" value="P-loop_NTPase"/>
</dbReference>
<dbReference type="Proteomes" id="UP001646141">
    <property type="component" value="Unassembled WGS sequence"/>
</dbReference>
<dbReference type="InterPro" id="IPR003593">
    <property type="entry name" value="AAA+_ATPase"/>
</dbReference>
<dbReference type="InterPro" id="IPR017871">
    <property type="entry name" value="ABC_transporter-like_CS"/>
</dbReference>
<evidence type="ECO:0000256" key="2">
    <source>
        <dbReference type="ARBA" id="ARBA00022448"/>
    </source>
</evidence>
<dbReference type="SMART" id="SM00382">
    <property type="entry name" value="AAA"/>
    <property type="match status" value="1"/>
</dbReference>
<keyword evidence="5" id="KW-0046">Antibiotic resistance</keyword>
<evidence type="ECO:0000256" key="1">
    <source>
        <dbReference type="ARBA" id="ARBA00004202"/>
    </source>
</evidence>
<reference evidence="7 8" key="1">
    <citation type="submission" date="2018-09" db="EMBL/GenBank/DDBJ databases">
        <title>Comparative genomics of Leucobacter spp.</title>
        <authorList>
            <person name="Reis A.C."/>
            <person name="Kolvenbach B.A."/>
            <person name="Corvini P.F.X."/>
            <person name="Nunes O.C."/>
        </authorList>
    </citation>
    <scope>NUCLEOTIDE SEQUENCE [LARGE SCALE GENOMIC DNA]</scope>
    <source>
        <strain evidence="7 8">L-1</strain>
    </source>
</reference>
<evidence type="ECO:0000313" key="7">
    <source>
        <dbReference type="EMBL" id="MBL3690742.1"/>
    </source>
</evidence>
<proteinExistence type="predicted"/>
<dbReference type="SUPFAM" id="SSF52540">
    <property type="entry name" value="P-loop containing nucleoside triphosphate hydrolases"/>
    <property type="match status" value="1"/>
</dbReference>
<dbReference type="Pfam" id="PF00005">
    <property type="entry name" value="ABC_tran"/>
    <property type="match status" value="1"/>
</dbReference>
<evidence type="ECO:0000256" key="4">
    <source>
        <dbReference type="ARBA" id="ARBA00022840"/>
    </source>
</evidence>
<dbReference type="Gene3D" id="3.40.50.300">
    <property type="entry name" value="P-loop containing nucleotide triphosphate hydrolases"/>
    <property type="match status" value="1"/>
</dbReference>
<evidence type="ECO:0000313" key="8">
    <source>
        <dbReference type="Proteomes" id="UP001646141"/>
    </source>
</evidence>
<evidence type="ECO:0000259" key="6">
    <source>
        <dbReference type="PROSITE" id="PS50893"/>
    </source>
</evidence>
<dbReference type="CDD" id="cd03230">
    <property type="entry name" value="ABC_DR_subfamily_A"/>
    <property type="match status" value="1"/>
</dbReference>
<evidence type="ECO:0000256" key="5">
    <source>
        <dbReference type="ARBA" id="ARBA00023251"/>
    </source>
</evidence>